<gene>
    <name evidence="1" type="ORF">SDC9_115779</name>
</gene>
<comment type="caution">
    <text evidence="1">The sequence shown here is derived from an EMBL/GenBank/DDBJ whole genome shotgun (WGS) entry which is preliminary data.</text>
</comment>
<dbReference type="AlphaFoldDB" id="A0A645C4G3"/>
<accession>A0A645C4G3</accession>
<name>A0A645C4G3_9ZZZZ</name>
<dbReference type="EMBL" id="VSSQ01022496">
    <property type="protein sequence ID" value="MPM68844.1"/>
    <property type="molecule type" value="Genomic_DNA"/>
</dbReference>
<organism evidence="1">
    <name type="scientific">bioreactor metagenome</name>
    <dbReference type="NCBI Taxonomy" id="1076179"/>
    <lineage>
        <taxon>unclassified sequences</taxon>
        <taxon>metagenomes</taxon>
        <taxon>ecological metagenomes</taxon>
    </lineage>
</organism>
<proteinExistence type="predicted"/>
<reference evidence="1" key="1">
    <citation type="submission" date="2019-08" db="EMBL/GenBank/DDBJ databases">
        <authorList>
            <person name="Kucharzyk K."/>
            <person name="Murdoch R.W."/>
            <person name="Higgins S."/>
            <person name="Loffler F."/>
        </authorList>
    </citation>
    <scope>NUCLEOTIDE SEQUENCE</scope>
</reference>
<protein>
    <submittedName>
        <fullName evidence="1">Uncharacterized protein</fullName>
    </submittedName>
</protein>
<evidence type="ECO:0000313" key="1">
    <source>
        <dbReference type="EMBL" id="MPM68844.1"/>
    </source>
</evidence>
<sequence>MGDEAGGVHVLGRKVAVVGRFEHVEDLCEDLGHREGLRQVAGGEGKRIHEMQSDRHRVLVAEWQVTLFAGHRHRALCELVFVGEQVRDLGLQRVRGDRPGLRALDGEDQVIGQRDDEGLRKGGLPGSLSGVHDHACQSDILR</sequence>